<accession>A0AAF3F700</accession>
<dbReference type="WBParaSite" id="MBELARI_LOCUS2698">
    <property type="protein sequence ID" value="MBELARI_LOCUS2698"/>
    <property type="gene ID" value="MBELARI_LOCUS2698"/>
</dbReference>
<evidence type="ECO:0000313" key="1">
    <source>
        <dbReference type="Proteomes" id="UP000887575"/>
    </source>
</evidence>
<name>A0AAF3F700_9BILA</name>
<dbReference type="Proteomes" id="UP000887575">
    <property type="component" value="Unassembled WGS sequence"/>
</dbReference>
<sequence length="93" mass="11035">MVFGHNESDKRVLKVYNGGEVMNHYPFMAAIFINTSKGWMYACGGTVIAREWISQLHIVWKRWCSSQNASYWRKISSFWWELNESNSHWTQLT</sequence>
<dbReference type="AlphaFoldDB" id="A0AAF3F700"/>
<keyword evidence="1" id="KW-1185">Reference proteome</keyword>
<dbReference type="Gene3D" id="2.40.10.10">
    <property type="entry name" value="Trypsin-like serine proteases"/>
    <property type="match status" value="1"/>
</dbReference>
<dbReference type="InterPro" id="IPR043504">
    <property type="entry name" value="Peptidase_S1_PA_chymotrypsin"/>
</dbReference>
<evidence type="ECO:0000313" key="2">
    <source>
        <dbReference type="WBParaSite" id="MBELARI_LOCUS2698"/>
    </source>
</evidence>
<reference evidence="2" key="1">
    <citation type="submission" date="2024-02" db="UniProtKB">
        <authorList>
            <consortium name="WormBaseParasite"/>
        </authorList>
    </citation>
    <scope>IDENTIFICATION</scope>
</reference>
<protein>
    <submittedName>
        <fullName evidence="2">Uncharacterized protein</fullName>
    </submittedName>
</protein>
<proteinExistence type="predicted"/>
<organism evidence="1 2">
    <name type="scientific">Mesorhabditis belari</name>
    <dbReference type="NCBI Taxonomy" id="2138241"/>
    <lineage>
        <taxon>Eukaryota</taxon>
        <taxon>Metazoa</taxon>
        <taxon>Ecdysozoa</taxon>
        <taxon>Nematoda</taxon>
        <taxon>Chromadorea</taxon>
        <taxon>Rhabditida</taxon>
        <taxon>Rhabditina</taxon>
        <taxon>Rhabditomorpha</taxon>
        <taxon>Rhabditoidea</taxon>
        <taxon>Rhabditidae</taxon>
        <taxon>Mesorhabditinae</taxon>
        <taxon>Mesorhabditis</taxon>
    </lineage>
</organism>
<dbReference type="SUPFAM" id="SSF50494">
    <property type="entry name" value="Trypsin-like serine proteases"/>
    <property type="match status" value="1"/>
</dbReference>
<dbReference type="InterPro" id="IPR009003">
    <property type="entry name" value="Peptidase_S1_PA"/>
</dbReference>